<keyword evidence="4 6" id="KW-1133">Transmembrane helix</keyword>
<comment type="subcellular location">
    <subcellularLocation>
        <location evidence="1">Membrane</location>
        <topology evidence="1">Multi-pass membrane protein</topology>
    </subcellularLocation>
</comment>
<comment type="similarity">
    <text evidence="2">Belongs to the sterol desaturase family.</text>
</comment>
<dbReference type="GO" id="GO:0008610">
    <property type="term" value="P:lipid biosynthetic process"/>
    <property type="evidence" value="ECO:0007669"/>
    <property type="project" value="InterPro"/>
</dbReference>
<feature type="domain" description="Very-long-chain aldehyde decarbonylase CER1-like C-terminal" evidence="8">
    <location>
        <begin position="451"/>
        <end position="609"/>
    </location>
</feature>
<evidence type="ECO:0000313" key="10">
    <source>
        <dbReference type="Proteomes" id="UP001454036"/>
    </source>
</evidence>
<dbReference type="PANTHER" id="PTHR11863">
    <property type="entry name" value="STEROL DESATURASE"/>
    <property type="match status" value="1"/>
</dbReference>
<sequence length="615" mass="71102">MALAPGFLTDWPWKSFGRFKYLVLAPFAFQSLYSFAAKENSEMDVVNLLIIPLLLSRILHNQIWITISRHLTTKGKNRIVDKTIEFDQVDRESNWDDQILLQGFLFYIFNLTITKASYLPFWRFDGLIITMLLHTGPVEYLYYWLHRALHHHFLYSRYHSHHHSSIVTEPITSVIHPFAEHIAYFVLFAIPMLTTVFTGTASMASLFGYVTYIDFMNNMGHCNFELIPKELFAFLPPLKYLMYTPSFHSLHHTQFRTNYSLFMPFYDYVYGTMDEYSDALHESALKRKEESPDVVHLTHLTTPESIYHLRLGFASFASRPQESKWFMFFIWPITCWSMIMNSMFSRTFISERNVVGTLKLQSWIIPRYMMQYHIKWRKEAISDLIEEAILEADKLGVKVLTLGFLNQDKELNNHGNLYVKRHPELQVKVVDGSGLAAAVVINSIPKGTSEVFLHGKPSKMATALGSALSQRGIRLASSYGGSYENFHKMSRNSLEAESIKQKVWLVGEGLSDEEQQKASKGTIFIPYSQFPPKRLRNDCFYCYTPALMAPKSIQNIDSCENWLPRRAMSAWRIAGIVHALEGWKAHECGDAILNIDEVWKASLHHGFSPMKFPSK</sequence>
<accession>A0AAV3NSJ8</accession>
<dbReference type="EMBL" id="BAABME010000341">
    <property type="protein sequence ID" value="GAA0141923.1"/>
    <property type="molecule type" value="Genomic_DNA"/>
</dbReference>
<dbReference type="Proteomes" id="UP001454036">
    <property type="component" value="Unassembled WGS sequence"/>
</dbReference>
<evidence type="ECO:0000259" key="8">
    <source>
        <dbReference type="Pfam" id="PF12076"/>
    </source>
</evidence>
<dbReference type="Pfam" id="PF12076">
    <property type="entry name" value="CER1-like_C"/>
    <property type="match status" value="1"/>
</dbReference>
<keyword evidence="5 6" id="KW-0472">Membrane</keyword>
<evidence type="ECO:0000256" key="6">
    <source>
        <dbReference type="SAM" id="Phobius"/>
    </source>
</evidence>
<evidence type="ECO:0000259" key="7">
    <source>
        <dbReference type="Pfam" id="PF04116"/>
    </source>
</evidence>
<feature type="domain" description="Fatty acid hydroxylase" evidence="7">
    <location>
        <begin position="138"/>
        <end position="272"/>
    </location>
</feature>
<dbReference type="InterPro" id="IPR021940">
    <property type="entry name" value="CER1-like_C"/>
</dbReference>
<dbReference type="AlphaFoldDB" id="A0AAV3NSJ8"/>
<evidence type="ECO:0000256" key="3">
    <source>
        <dbReference type="ARBA" id="ARBA00022692"/>
    </source>
</evidence>
<keyword evidence="3 6" id="KW-0812">Transmembrane</keyword>
<evidence type="ECO:0000256" key="4">
    <source>
        <dbReference type="ARBA" id="ARBA00022989"/>
    </source>
</evidence>
<dbReference type="Pfam" id="PF04116">
    <property type="entry name" value="FA_hydroxylase"/>
    <property type="match status" value="1"/>
</dbReference>
<gene>
    <name evidence="9" type="ORF">LIER_02953</name>
</gene>
<name>A0AAV3NSJ8_LITER</name>
<protein>
    <submittedName>
        <fullName evidence="9">Oxidase</fullName>
    </submittedName>
</protein>
<evidence type="ECO:0000256" key="2">
    <source>
        <dbReference type="ARBA" id="ARBA00009324"/>
    </source>
</evidence>
<evidence type="ECO:0000313" key="9">
    <source>
        <dbReference type="EMBL" id="GAA0141923.1"/>
    </source>
</evidence>
<comment type="caution">
    <text evidence="9">The sequence shown here is derived from an EMBL/GenBank/DDBJ whole genome shotgun (WGS) entry which is preliminary data.</text>
</comment>
<organism evidence="9 10">
    <name type="scientific">Lithospermum erythrorhizon</name>
    <name type="common">Purple gromwell</name>
    <name type="synonym">Lithospermum officinale var. erythrorhizon</name>
    <dbReference type="NCBI Taxonomy" id="34254"/>
    <lineage>
        <taxon>Eukaryota</taxon>
        <taxon>Viridiplantae</taxon>
        <taxon>Streptophyta</taxon>
        <taxon>Embryophyta</taxon>
        <taxon>Tracheophyta</taxon>
        <taxon>Spermatophyta</taxon>
        <taxon>Magnoliopsida</taxon>
        <taxon>eudicotyledons</taxon>
        <taxon>Gunneridae</taxon>
        <taxon>Pentapetalae</taxon>
        <taxon>asterids</taxon>
        <taxon>lamiids</taxon>
        <taxon>Boraginales</taxon>
        <taxon>Boraginaceae</taxon>
        <taxon>Boraginoideae</taxon>
        <taxon>Lithospermeae</taxon>
        <taxon>Lithospermum</taxon>
    </lineage>
</organism>
<dbReference type="GO" id="GO:0016491">
    <property type="term" value="F:oxidoreductase activity"/>
    <property type="evidence" value="ECO:0007669"/>
    <property type="project" value="InterPro"/>
</dbReference>
<evidence type="ECO:0000256" key="1">
    <source>
        <dbReference type="ARBA" id="ARBA00004141"/>
    </source>
</evidence>
<dbReference type="GO" id="GO:0005506">
    <property type="term" value="F:iron ion binding"/>
    <property type="evidence" value="ECO:0007669"/>
    <property type="project" value="InterPro"/>
</dbReference>
<dbReference type="InterPro" id="IPR050307">
    <property type="entry name" value="Sterol_Desaturase_Related"/>
</dbReference>
<dbReference type="GO" id="GO:0016020">
    <property type="term" value="C:membrane"/>
    <property type="evidence" value="ECO:0007669"/>
    <property type="project" value="UniProtKB-SubCell"/>
</dbReference>
<keyword evidence="10" id="KW-1185">Reference proteome</keyword>
<feature type="transmembrane region" description="Helical" evidence="6">
    <location>
        <begin position="325"/>
        <end position="344"/>
    </location>
</feature>
<reference evidence="9 10" key="1">
    <citation type="submission" date="2024-01" db="EMBL/GenBank/DDBJ databases">
        <title>The complete chloroplast genome sequence of Lithospermum erythrorhizon: insights into the phylogenetic relationship among Boraginaceae species and the maternal lineages of purple gromwells.</title>
        <authorList>
            <person name="Okada T."/>
            <person name="Watanabe K."/>
        </authorList>
    </citation>
    <scope>NUCLEOTIDE SEQUENCE [LARGE SCALE GENOMIC DNA]</scope>
</reference>
<evidence type="ECO:0000256" key="5">
    <source>
        <dbReference type="ARBA" id="ARBA00023136"/>
    </source>
</evidence>
<proteinExistence type="inferred from homology"/>
<feature type="transmembrane region" description="Helical" evidence="6">
    <location>
        <begin position="182"/>
        <end position="210"/>
    </location>
</feature>
<dbReference type="InterPro" id="IPR006694">
    <property type="entry name" value="Fatty_acid_hydroxylase"/>
</dbReference>